<dbReference type="EMBL" id="CM039430">
    <property type="protein sequence ID" value="KAI4343937.1"/>
    <property type="molecule type" value="Genomic_DNA"/>
</dbReference>
<sequence length="78" mass="8821">MNNSKQCRIETIGADGLSKHLRTRCSNDGEGERLGAVLTLRSVDLVLFFSFSDTWFILTWDLLRLSSFLKTPRGENGE</sequence>
<gene>
    <name evidence="1" type="ORF">L6164_011225</name>
</gene>
<keyword evidence="2" id="KW-1185">Reference proteome</keyword>
<dbReference type="Proteomes" id="UP000828941">
    <property type="component" value="Chromosome 5"/>
</dbReference>
<organism evidence="1 2">
    <name type="scientific">Bauhinia variegata</name>
    <name type="common">Purple orchid tree</name>
    <name type="synonym">Phanera variegata</name>
    <dbReference type="NCBI Taxonomy" id="167791"/>
    <lineage>
        <taxon>Eukaryota</taxon>
        <taxon>Viridiplantae</taxon>
        <taxon>Streptophyta</taxon>
        <taxon>Embryophyta</taxon>
        <taxon>Tracheophyta</taxon>
        <taxon>Spermatophyta</taxon>
        <taxon>Magnoliopsida</taxon>
        <taxon>eudicotyledons</taxon>
        <taxon>Gunneridae</taxon>
        <taxon>Pentapetalae</taxon>
        <taxon>rosids</taxon>
        <taxon>fabids</taxon>
        <taxon>Fabales</taxon>
        <taxon>Fabaceae</taxon>
        <taxon>Cercidoideae</taxon>
        <taxon>Cercideae</taxon>
        <taxon>Bauhiniinae</taxon>
        <taxon>Bauhinia</taxon>
    </lineage>
</organism>
<accession>A0ACB9P7E5</accession>
<reference evidence="1 2" key="1">
    <citation type="journal article" date="2022" name="DNA Res.">
        <title>Chromosomal-level genome assembly of the orchid tree Bauhinia variegata (Leguminosae; Cercidoideae) supports the allotetraploid origin hypothesis of Bauhinia.</title>
        <authorList>
            <person name="Zhong Y."/>
            <person name="Chen Y."/>
            <person name="Zheng D."/>
            <person name="Pang J."/>
            <person name="Liu Y."/>
            <person name="Luo S."/>
            <person name="Meng S."/>
            <person name="Qian L."/>
            <person name="Wei D."/>
            <person name="Dai S."/>
            <person name="Zhou R."/>
        </authorList>
    </citation>
    <scope>NUCLEOTIDE SEQUENCE [LARGE SCALE GENOMIC DNA]</scope>
    <source>
        <strain evidence="1">BV-YZ2020</strain>
    </source>
</reference>
<proteinExistence type="predicted"/>
<name>A0ACB9P7E5_BAUVA</name>
<evidence type="ECO:0000313" key="1">
    <source>
        <dbReference type="EMBL" id="KAI4343937.1"/>
    </source>
</evidence>
<comment type="caution">
    <text evidence="1">The sequence shown here is derived from an EMBL/GenBank/DDBJ whole genome shotgun (WGS) entry which is preliminary data.</text>
</comment>
<evidence type="ECO:0000313" key="2">
    <source>
        <dbReference type="Proteomes" id="UP000828941"/>
    </source>
</evidence>
<protein>
    <submittedName>
        <fullName evidence="1">Uncharacterized protein</fullName>
    </submittedName>
</protein>